<dbReference type="GO" id="GO:0016861">
    <property type="term" value="F:intramolecular oxidoreductase activity, interconverting aldoses and ketoses"/>
    <property type="evidence" value="ECO:0007669"/>
    <property type="project" value="InterPro"/>
</dbReference>
<dbReference type="GO" id="GO:0005737">
    <property type="term" value="C:cytoplasm"/>
    <property type="evidence" value="ECO:0007669"/>
    <property type="project" value="InterPro"/>
</dbReference>
<sequence length="475" mass="49338">MSLVVGVIKASLPSYFPDRHGVFEAALATLEALAGKLGARVVAAPGVPTNAAEAQRAVDHCRAAGAEFLLLVHGGFTMGDVARQVALSGLPMGVWATPEPTHEGDIQLNNFVSLNMSLSIARGVRDLRRAPVQWYFGAPDDAALRARLGRSLRALSARAALRAARIGVVGGLAPTFYNMEVSADTLKRATGAEPVHVDMHRLTAAMAACADDAVARESAAMAARAAVRGVLDAQMALTARAALALRGIVAEEGFAGLAVSDWPALQADPGMHPGAAFTWLEEVDNLPLASEGDVLGTVTQIVTRALTGRVGSLLDMTSPQLDRDRILMWHGGGGPLYMADGAAAWINHPMIGRGTPEGPRFGAIADFVFPDGPCTVLRVARSGTAAFAVEGDVRAGGETGFAGCRGWVTGFRSDAGAHSAADVVTSVMEHGLEHHFVLVPGAWGADFREFAGWMAMAPLKVVPAHDGLPAGDGSG</sequence>
<gene>
    <name evidence="3" type="ORF">GE300_16710</name>
</gene>
<dbReference type="GO" id="GO:0005996">
    <property type="term" value="P:monosaccharide metabolic process"/>
    <property type="evidence" value="ECO:0007669"/>
    <property type="project" value="InterPro"/>
</dbReference>
<name>A0A6L5Z3V8_9RHOB</name>
<comment type="caution">
    <text evidence="3">The sequence shown here is derived from an EMBL/GenBank/DDBJ whole genome shotgun (WGS) entry which is preliminary data.</text>
</comment>
<evidence type="ECO:0000256" key="1">
    <source>
        <dbReference type="ARBA" id="ARBA00023235"/>
    </source>
</evidence>
<evidence type="ECO:0008006" key="5">
    <source>
        <dbReference type="Google" id="ProtNLM"/>
    </source>
</evidence>
<evidence type="ECO:0000256" key="2">
    <source>
        <dbReference type="ARBA" id="ARBA00023277"/>
    </source>
</evidence>
<dbReference type="SUPFAM" id="SSF53743">
    <property type="entry name" value="FucI/AraA N-terminal and middle domains"/>
    <property type="match status" value="1"/>
</dbReference>
<dbReference type="EMBL" id="WIND01000017">
    <property type="protein sequence ID" value="MSU91226.1"/>
    <property type="molecule type" value="Genomic_DNA"/>
</dbReference>
<dbReference type="InterPro" id="IPR009015">
    <property type="entry name" value="Fucose_isomerase_N/cen_sf"/>
</dbReference>
<accession>A0A6L5Z3V8</accession>
<keyword evidence="2" id="KW-0119">Carbohydrate metabolism</keyword>
<keyword evidence="1" id="KW-0413">Isomerase</keyword>
<organism evidence="3 4">
    <name type="scientific">Halovulum marinum</name>
    <dbReference type="NCBI Taxonomy" id="2662447"/>
    <lineage>
        <taxon>Bacteria</taxon>
        <taxon>Pseudomonadati</taxon>
        <taxon>Pseudomonadota</taxon>
        <taxon>Alphaproteobacteria</taxon>
        <taxon>Rhodobacterales</taxon>
        <taxon>Paracoccaceae</taxon>
        <taxon>Halovulum</taxon>
    </lineage>
</organism>
<evidence type="ECO:0000313" key="3">
    <source>
        <dbReference type="EMBL" id="MSU91226.1"/>
    </source>
</evidence>
<dbReference type="AlphaFoldDB" id="A0A6L5Z3V8"/>
<proteinExistence type="predicted"/>
<dbReference type="Proteomes" id="UP000474957">
    <property type="component" value="Unassembled WGS sequence"/>
</dbReference>
<evidence type="ECO:0000313" key="4">
    <source>
        <dbReference type="Proteomes" id="UP000474957"/>
    </source>
</evidence>
<reference evidence="3 4" key="1">
    <citation type="submission" date="2019-10" db="EMBL/GenBank/DDBJ databases">
        <title>Cognatihalovulum marinum gen. nov. sp. nov., a new member of the family Rhodobacteraceae isolated from deep seawater of the Northwest Indian Ocean.</title>
        <authorList>
            <person name="Ruan C."/>
            <person name="Wang J."/>
            <person name="Zheng X."/>
            <person name="Song L."/>
            <person name="Zhu Y."/>
            <person name="Huang Y."/>
            <person name="Lu Z."/>
            <person name="Du W."/>
            <person name="Huang L."/>
            <person name="Dai X."/>
        </authorList>
    </citation>
    <scope>NUCLEOTIDE SEQUENCE [LARGE SCALE GENOMIC DNA]</scope>
    <source>
        <strain evidence="3 4">2CG4</strain>
    </source>
</reference>
<keyword evidence="4" id="KW-1185">Reference proteome</keyword>
<dbReference type="PANTHER" id="PTHR36120:SF1">
    <property type="entry name" value="L-FUCOSE ISOMERASE C-TERMINAL DOMAIN-CONTAINING PROTEIN"/>
    <property type="match status" value="1"/>
</dbReference>
<dbReference type="PANTHER" id="PTHR36120">
    <property type="entry name" value="FUCOSE ISOMERASE"/>
    <property type="match status" value="1"/>
</dbReference>
<protein>
    <recommendedName>
        <fullName evidence="5">L-fucose isomerase-like protein</fullName>
    </recommendedName>
</protein>
<dbReference type="RefSeq" id="WP_154448174.1">
    <property type="nucleotide sequence ID" value="NZ_WIND01000017.1"/>
</dbReference>